<dbReference type="PANTHER" id="PTHR46663">
    <property type="entry name" value="DIGUANYLATE CYCLASE DGCT-RELATED"/>
    <property type="match status" value="1"/>
</dbReference>
<feature type="domain" description="GGDEF" evidence="2">
    <location>
        <begin position="283"/>
        <end position="419"/>
    </location>
</feature>
<keyword evidence="1" id="KW-1133">Transmembrane helix</keyword>
<reference evidence="3" key="1">
    <citation type="journal article" date="2014" name="Int. J. Syst. Evol. Microbiol.">
        <title>Complete genome sequence of Corynebacterium casei LMG S-19264T (=DSM 44701T), isolated from a smear-ripened cheese.</title>
        <authorList>
            <consortium name="US DOE Joint Genome Institute (JGI-PGF)"/>
            <person name="Walter F."/>
            <person name="Albersmeier A."/>
            <person name="Kalinowski J."/>
            <person name="Ruckert C."/>
        </authorList>
    </citation>
    <scope>NUCLEOTIDE SEQUENCE</scope>
    <source>
        <strain evidence="3">CGMCC 1.15447</strain>
    </source>
</reference>
<dbReference type="InterPro" id="IPR000160">
    <property type="entry name" value="GGDEF_dom"/>
</dbReference>
<evidence type="ECO:0000256" key="1">
    <source>
        <dbReference type="SAM" id="Phobius"/>
    </source>
</evidence>
<dbReference type="AlphaFoldDB" id="A0A916RHL6"/>
<evidence type="ECO:0000313" key="3">
    <source>
        <dbReference type="EMBL" id="GGA57852.1"/>
    </source>
</evidence>
<reference evidence="3" key="2">
    <citation type="submission" date="2020-09" db="EMBL/GenBank/DDBJ databases">
        <authorList>
            <person name="Sun Q."/>
            <person name="Zhou Y."/>
        </authorList>
    </citation>
    <scope>NUCLEOTIDE SEQUENCE</scope>
    <source>
        <strain evidence="3">CGMCC 1.15447</strain>
    </source>
</reference>
<evidence type="ECO:0000259" key="2">
    <source>
        <dbReference type="PROSITE" id="PS50887"/>
    </source>
</evidence>
<feature type="transmembrane region" description="Helical" evidence="1">
    <location>
        <begin position="117"/>
        <end position="135"/>
    </location>
</feature>
<dbReference type="CDD" id="cd01949">
    <property type="entry name" value="GGDEF"/>
    <property type="match status" value="1"/>
</dbReference>
<dbReference type="Pfam" id="PF00990">
    <property type="entry name" value="GGDEF"/>
    <property type="match status" value="1"/>
</dbReference>
<dbReference type="SUPFAM" id="SSF55073">
    <property type="entry name" value="Nucleotide cyclase"/>
    <property type="match status" value="1"/>
</dbReference>
<feature type="transmembrane region" description="Helical" evidence="1">
    <location>
        <begin position="164"/>
        <end position="182"/>
    </location>
</feature>
<dbReference type="InterPro" id="IPR029787">
    <property type="entry name" value="Nucleotide_cyclase"/>
</dbReference>
<dbReference type="Proteomes" id="UP000648801">
    <property type="component" value="Unassembled WGS sequence"/>
</dbReference>
<proteinExistence type="predicted"/>
<feature type="transmembrane region" description="Helical" evidence="1">
    <location>
        <begin position="194"/>
        <end position="212"/>
    </location>
</feature>
<dbReference type="RefSeq" id="WP_188757879.1">
    <property type="nucleotide sequence ID" value="NZ_BMJB01000001.1"/>
</dbReference>
<accession>A0A916RHL6</accession>
<feature type="transmembrane region" description="Helical" evidence="1">
    <location>
        <begin position="140"/>
        <end position="158"/>
    </location>
</feature>
<feature type="transmembrane region" description="Helical" evidence="1">
    <location>
        <begin position="91"/>
        <end position="111"/>
    </location>
</feature>
<organism evidence="3 4">
    <name type="scientific">Edaphobacter acidisoli</name>
    <dbReference type="NCBI Taxonomy" id="2040573"/>
    <lineage>
        <taxon>Bacteria</taxon>
        <taxon>Pseudomonadati</taxon>
        <taxon>Acidobacteriota</taxon>
        <taxon>Terriglobia</taxon>
        <taxon>Terriglobales</taxon>
        <taxon>Acidobacteriaceae</taxon>
        <taxon>Edaphobacter</taxon>
    </lineage>
</organism>
<keyword evidence="4" id="KW-1185">Reference proteome</keyword>
<dbReference type="SMART" id="SM00267">
    <property type="entry name" value="GGDEF"/>
    <property type="match status" value="1"/>
</dbReference>
<feature type="transmembrane region" description="Helical" evidence="1">
    <location>
        <begin position="6"/>
        <end position="22"/>
    </location>
</feature>
<dbReference type="InterPro" id="IPR052163">
    <property type="entry name" value="DGC-Regulatory_Protein"/>
</dbReference>
<feature type="transmembrane region" description="Helical" evidence="1">
    <location>
        <begin position="59"/>
        <end position="79"/>
    </location>
</feature>
<gene>
    <name evidence="3" type="ORF">GCM10011507_06510</name>
</gene>
<dbReference type="EMBL" id="BMJB01000001">
    <property type="protein sequence ID" value="GGA57852.1"/>
    <property type="molecule type" value="Genomic_DNA"/>
</dbReference>
<dbReference type="PANTHER" id="PTHR46663:SF2">
    <property type="entry name" value="GGDEF DOMAIN-CONTAINING PROTEIN"/>
    <property type="match status" value="1"/>
</dbReference>
<dbReference type="PROSITE" id="PS50887">
    <property type="entry name" value="GGDEF"/>
    <property type="match status" value="1"/>
</dbReference>
<name>A0A916RHL6_9BACT</name>
<sequence>MNYSFLPDLSALTILVVVLFLLHRRHPHKQTDIWLLGLFFTLVEATAHTFYAPHVIPAPLLHVVVLDCYLLAGLIFNWAVDVPGRTRGDRLLFMVMNAVPLLALCTTYGLNIRVAQIYFPTIVLGLVTGVATSIFLRRNVVYAGLFAAGWLFADVLVRDGLYRFVVYWSICVVYLIATVNFYQRLPRNSTGRLAILTGFGTWSICLLIHPWVVMSHGYAELASHLWNLQKSLISIGMILVMLEEQVASNKWLALHDELTGLPNRRLFSDRLPVAIESARQRDSRLALFLLDLNGFKNINDTLGHPAGDQVLREVALHLRESCNLFDSLARLGGDEFVLLASDLTKGHSVAFFEEIIRRAVETAILIDGQPMMVTACLGSAVFPEDAQDASKLLKIADERMYGSKRKVPVGRLQVAAALTPQREA</sequence>
<evidence type="ECO:0000313" key="4">
    <source>
        <dbReference type="Proteomes" id="UP000648801"/>
    </source>
</evidence>
<keyword evidence="1" id="KW-0812">Transmembrane</keyword>
<protein>
    <recommendedName>
        <fullName evidence="2">GGDEF domain-containing protein</fullName>
    </recommendedName>
</protein>
<dbReference type="Gene3D" id="3.30.70.270">
    <property type="match status" value="1"/>
</dbReference>
<comment type="caution">
    <text evidence="3">The sequence shown here is derived from an EMBL/GenBank/DDBJ whole genome shotgun (WGS) entry which is preliminary data.</text>
</comment>
<dbReference type="NCBIfam" id="TIGR00254">
    <property type="entry name" value="GGDEF"/>
    <property type="match status" value="1"/>
</dbReference>
<keyword evidence="1" id="KW-0472">Membrane</keyword>
<dbReference type="InterPro" id="IPR043128">
    <property type="entry name" value="Rev_trsase/Diguanyl_cyclase"/>
</dbReference>
<feature type="transmembrane region" description="Helical" evidence="1">
    <location>
        <begin position="34"/>
        <end position="53"/>
    </location>
</feature>